<keyword evidence="1" id="KW-0175">Coiled coil</keyword>
<proteinExistence type="predicted"/>
<keyword evidence="3" id="KW-1185">Reference proteome</keyword>
<evidence type="ECO:0000256" key="1">
    <source>
        <dbReference type="SAM" id="Coils"/>
    </source>
</evidence>
<protein>
    <submittedName>
        <fullName evidence="2">Uncharacterized protein</fullName>
    </submittedName>
</protein>
<sequence>MAYSSQNNFDLNVVPNVQPELRCSSFLSQKDPLMTNGSVMLDDDIAASVAKGIITPLDEKLLANRTVDEAINESMALSIQCAYSVSNMARRLQVRGNEVQELRTQVLILQRRNRGLQQENKELKKLVDSYENDMRKKYAELEMNTNRLREQQESLLLEVQKNLKISRPEA</sequence>
<dbReference type="EMBL" id="BJWL01000003">
    <property type="protein sequence ID" value="GFY84692.1"/>
    <property type="molecule type" value="Genomic_DNA"/>
</dbReference>
<gene>
    <name evidence="2" type="ORF">Acr_03g0014660</name>
</gene>
<dbReference type="AlphaFoldDB" id="A0A7J0EEC9"/>
<organism evidence="2 3">
    <name type="scientific">Actinidia rufa</name>
    <dbReference type="NCBI Taxonomy" id="165716"/>
    <lineage>
        <taxon>Eukaryota</taxon>
        <taxon>Viridiplantae</taxon>
        <taxon>Streptophyta</taxon>
        <taxon>Embryophyta</taxon>
        <taxon>Tracheophyta</taxon>
        <taxon>Spermatophyta</taxon>
        <taxon>Magnoliopsida</taxon>
        <taxon>eudicotyledons</taxon>
        <taxon>Gunneridae</taxon>
        <taxon>Pentapetalae</taxon>
        <taxon>asterids</taxon>
        <taxon>Ericales</taxon>
        <taxon>Actinidiaceae</taxon>
        <taxon>Actinidia</taxon>
    </lineage>
</organism>
<reference evidence="2 3" key="1">
    <citation type="submission" date="2019-07" db="EMBL/GenBank/DDBJ databases">
        <title>De Novo Assembly of kiwifruit Actinidia rufa.</title>
        <authorList>
            <person name="Sugita-Konishi S."/>
            <person name="Sato K."/>
            <person name="Mori E."/>
            <person name="Abe Y."/>
            <person name="Kisaki G."/>
            <person name="Hamano K."/>
            <person name="Suezawa K."/>
            <person name="Otani M."/>
            <person name="Fukuda T."/>
            <person name="Manabe T."/>
            <person name="Gomi K."/>
            <person name="Tabuchi M."/>
            <person name="Akimitsu K."/>
            <person name="Kataoka I."/>
        </authorList>
    </citation>
    <scope>NUCLEOTIDE SEQUENCE [LARGE SCALE GENOMIC DNA]</scope>
    <source>
        <strain evidence="3">cv. Fuchu</strain>
    </source>
</reference>
<evidence type="ECO:0000313" key="2">
    <source>
        <dbReference type="EMBL" id="GFY84692.1"/>
    </source>
</evidence>
<accession>A0A7J0EEC9</accession>
<feature type="coiled-coil region" evidence="1">
    <location>
        <begin position="99"/>
        <end position="158"/>
    </location>
</feature>
<dbReference type="Proteomes" id="UP000585474">
    <property type="component" value="Unassembled WGS sequence"/>
</dbReference>
<comment type="caution">
    <text evidence="2">The sequence shown here is derived from an EMBL/GenBank/DDBJ whole genome shotgun (WGS) entry which is preliminary data.</text>
</comment>
<evidence type="ECO:0000313" key="3">
    <source>
        <dbReference type="Proteomes" id="UP000585474"/>
    </source>
</evidence>
<name>A0A7J0EEC9_9ERIC</name>